<dbReference type="GO" id="GO:0051082">
    <property type="term" value="F:unfolded protein binding"/>
    <property type="evidence" value="ECO:0007669"/>
    <property type="project" value="InterPro"/>
</dbReference>
<dbReference type="PANTHER" id="PTHR24078">
    <property type="entry name" value="DNAJ HOMOLOG SUBFAMILY C MEMBER"/>
    <property type="match status" value="1"/>
</dbReference>
<dbReference type="CDD" id="cd06257">
    <property type="entry name" value="DnaJ"/>
    <property type="match status" value="1"/>
</dbReference>
<dbReference type="Pfam" id="PF00226">
    <property type="entry name" value="DnaJ"/>
    <property type="match status" value="1"/>
</dbReference>
<dbReference type="PROSITE" id="PS50076">
    <property type="entry name" value="DNAJ_2"/>
    <property type="match status" value="1"/>
</dbReference>
<gene>
    <name evidence="4" type="ORF">Vretimale_18100</name>
</gene>
<dbReference type="SUPFAM" id="SSF46565">
    <property type="entry name" value="Chaperone J-domain"/>
    <property type="match status" value="1"/>
</dbReference>
<dbReference type="GO" id="GO:0051087">
    <property type="term" value="F:protein-folding chaperone binding"/>
    <property type="evidence" value="ECO:0007669"/>
    <property type="project" value="TreeGrafter"/>
</dbReference>
<dbReference type="GO" id="GO:0006457">
    <property type="term" value="P:protein folding"/>
    <property type="evidence" value="ECO:0007669"/>
    <property type="project" value="InterPro"/>
</dbReference>
<dbReference type="InterPro" id="IPR036869">
    <property type="entry name" value="J_dom_sf"/>
</dbReference>
<dbReference type="PRINTS" id="PR00625">
    <property type="entry name" value="JDOMAIN"/>
</dbReference>
<sequence length="594" mass="61926">MSGVNYYQMLGIHATATEGEIRRAYLRLSLLYHPDKRRVPDADADERYRSIQEAYETLSCPGKRCLYDFVGSFAALAELTTSPPVAMPNHPFRHRRRGTAAAAADASIGIWCRSSSGEALQSWGTSSSLASATRLSPCRSFSDETGHLSSSPGAAAGSSSSASGCLAATCNEPGAGGSNGGGGGVDSLGIGDGTSLGSPAAGGGGGLEAADAAVMTEPSASPLPPAFHSHHHPPPPPHSNFHLLHHHPYPREPPSDRSRGLPPLDLNRDTLQETNAPPPPYSPYTAAGAPSTDGGFGGAGAGLSCSPLTSPGTLLGKRRVPGIDGAQLHEPPAPVPWLAADSHSQSSPLLHSIIHSLSPQLHPQPPPPPQQQQQARTADPWVACDAFGSPSGRRVHSADVHHRLVLTLEEIYSGCVKQLRLARRVYRQPAAAAASRGGVGDLSSSSRQQRLQEDLGGNGGQQQQLPGDGDLAGSGSGSSSSSSSWCVEELFRVAVQPGWREGTKVTFPGKGDELPCGSRGDMVLVVVQAAHSRYERRGNDLHIKVVVPLVDALTGGDTAITTLDGRTLVLKLGPTCLQPSSERVVRGEGMPIMP</sequence>
<feature type="region of interest" description="Disordered" evidence="2">
    <location>
        <begin position="432"/>
        <end position="483"/>
    </location>
</feature>
<name>A0A8J4LZ23_9CHLO</name>
<evidence type="ECO:0000256" key="2">
    <source>
        <dbReference type="SAM" id="MobiDB-lite"/>
    </source>
</evidence>
<reference evidence="4" key="1">
    <citation type="journal article" date="2021" name="Proc. Natl. Acad. Sci. U.S.A.">
        <title>Three genomes in the algal genus Volvox reveal the fate of a haploid sex-determining region after a transition to homothallism.</title>
        <authorList>
            <person name="Yamamoto K."/>
            <person name="Hamaji T."/>
            <person name="Kawai-Toyooka H."/>
            <person name="Matsuzaki R."/>
            <person name="Takahashi F."/>
            <person name="Nishimura Y."/>
            <person name="Kawachi M."/>
            <person name="Noguchi H."/>
            <person name="Minakuchi Y."/>
            <person name="Umen J.G."/>
            <person name="Toyoda A."/>
            <person name="Nozaki H."/>
        </authorList>
    </citation>
    <scope>NUCLEOTIDE SEQUENCE</scope>
    <source>
        <strain evidence="4">NIES-3785</strain>
    </source>
</reference>
<evidence type="ECO:0000256" key="1">
    <source>
        <dbReference type="ARBA" id="ARBA00023186"/>
    </source>
</evidence>
<proteinExistence type="predicted"/>
<dbReference type="SMART" id="SM00271">
    <property type="entry name" value="DnaJ"/>
    <property type="match status" value="1"/>
</dbReference>
<evidence type="ECO:0000259" key="3">
    <source>
        <dbReference type="PROSITE" id="PS50076"/>
    </source>
</evidence>
<comment type="caution">
    <text evidence="4">The sequence shown here is derived from an EMBL/GenBank/DDBJ whole genome shotgun (WGS) entry which is preliminary data.</text>
</comment>
<dbReference type="InterPro" id="IPR008971">
    <property type="entry name" value="HSP40/DnaJ_pept-bd"/>
</dbReference>
<dbReference type="CDD" id="cd10747">
    <property type="entry name" value="DnaJ_C"/>
    <property type="match status" value="1"/>
</dbReference>
<dbReference type="EMBL" id="BNCQ01000063">
    <property type="protein sequence ID" value="GIM15232.1"/>
    <property type="molecule type" value="Genomic_DNA"/>
</dbReference>
<dbReference type="Pfam" id="PF01556">
    <property type="entry name" value="DnaJ_C"/>
    <property type="match status" value="1"/>
</dbReference>
<dbReference type="AlphaFoldDB" id="A0A8J4LZ23"/>
<dbReference type="InterPro" id="IPR002939">
    <property type="entry name" value="DnaJ_C"/>
</dbReference>
<feature type="compositionally biased region" description="Low complexity" evidence="2">
    <location>
        <begin position="283"/>
        <end position="293"/>
    </location>
</feature>
<dbReference type="Gene3D" id="2.60.260.20">
    <property type="entry name" value="Urease metallochaperone UreE, N-terminal domain"/>
    <property type="match status" value="2"/>
</dbReference>
<feature type="region of interest" description="Disordered" evidence="2">
    <location>
        <begin position="218"/>
        <end position="295"/>
    </location>
</feature>
<dbReference type="SUPFAM" id="SSF49493">
    <property type="entry name" value="HSP40/DnaJ peptide-binding domain"/>
    <property type="match status" value="2"/>
</dbReference>
<feature type="compositionally biased region" description="Basic and acidic residues" evidence="2">
    <location>
        <begin position="249"/>
        <end position="259"/>
    </location>
</feature>
<dbReference type="GO" id="GO:0005829">
    <property type="term" value="C:cytosol"/>
    <property type="evidence" value="ECO:0007669"/>
    <property type="project" value="TreeGrafter"/>
</dbReference>
<accession>A0A8J4LZ23</accession>
<dbReference type="PANTHER" id="PTHR24078:SF519">
    <property type="entry name" value="DNAJ HOMOLOG SUBFAMILY B MEMBER 13"/>
    <property type="match status" value="1"/>
</dbReference>
<feature type="non-terminal residue" evidence="4">
    <location>
        <position position="1"/>
    </location>
</feature>
<organism evidence="4 5">
    <name type="scientific">Volvox reticuliferus</name>
    <dbReference type="NCBI Taxonomy" id="1737510"/>
    <lineage>
        <taxon>Eukaryota</taxon>
        <taxon>Viridiplantae</taxon>
        <taxon>Chlorophyta</taxon>
        <taxon>core chlorophytes</taxon>
        <taxon>Chlorophyceae</taxon>
        <taxon>CS clade</taxon>
        <taxon>Chlamydomonadales</taxon>
        <taxon>Volvocaceae</taxon>
        <taxon>Volvox</taxon>
    </lineage>
</organism>
<dbReference type="Proteomes" id="UP000722791">
    <property type="component" value="Unassembled WGS sequence"/>
</dbReference>
<evidence type="ECO:0000313" key="4">
    <source>
        <dbReference type="EMBL" id="GIM15232.1"/>
    </source>
</evidence>
<dbReference type="InterPro" id="IPR001623">
    <property type="entry name" value="DnaJ_domain"/>
</dbReference>
<dbReference type="InterPro" id="IPR051339">
    <property type="entry name" value="DnaJ_subfamily_B"/>
</dbReference>
<dbReference type="Gene3D" id="1.10.287.110">
    <property type="entry name" value="DnaJ domain"/>
    <property type="match status" value="1"/>
</dbReference>
<evidence type="ECO:0000313" key="5">
    <source>
        <dbReference type="Proteomes" id="UP000722791"/>
    </source>
</evidence>
<feature type="region of interest" description="Disordered" evidence="2">
    <location>
        <begin position="357"/>
        <end position="379"/>
    </location>
</feature>
<keyword evidence="1" id="KW-0143">Chaperone</keyword>
<protein>
    <recommendedName>
        <fullName evidence="3">J domain-containing protein</fullName>
    </recommendedName>
</protein>
<feature type="domain" description="J" evidence="3">
    <location>
        <begin position="5"/>
        <end position="71"/>
    </location>
</feature>